<dbReference type="RefSeq" id="WP_088121434.1">
    <property type="nucleotide sequence ID" value="NZ_FMBE01000012.1"/>
</dbReference>
<sequence length="60" mass="6617">MKNGVEAVSIMKGKEKGKIVRLIIGGNTDLKTENLYIIFIFFSGSGAKIKLKHLIHICIS</sequence>
<gene>
    <name evidence="1" type="ORF">BC05F1_00981</name>
</gene>
<dbReference type="Proteomes" id="UP000196052">
    <property type="component" value="Unassembled WGS sequence"/>
</dbReference>
<reference evidence="2" key="1">
    <citation type="submission" date="2016-08" db="EMBL/GenBank/DDBJ databases">
        <authorList>
            <person name="Loux V."/>
            <person name="Rue O."/>
        </authorList>
    </citation>
    <scope>NUCLEOTIDE SEQUENCE [LARGE SCALE GENOMIC DNA]</scope>
    <source>
        <strain evidence="2">INRA Bc05-F1</strain>
    </source>
</reference>
<protein>
    <submittedName>
        <fullName evidence="1">Uncharacterized protein</fullName>
    </submittedName>
</protein>
<evidence type="ECO:0000313" key="1">
    <source>
        <dbReference type="EMBL" id="SCB96195.1"/>
    </source>
</evidence>
<proteinExistence type="predicted"/>
<evidence type="ECO:0000313" key="2">
    <source>
        <dbReference type="Proteomes" id="UP000196052"/>
    </source>
</evidence>
<dbReference type="EMBL" id="FMBE01000012">
    <property type="protein sequence ID" value="SCB96195.1"/>
    <property type="molecule type" value="Genomic_DNA"/>
</dbReference>
<accession>A0A1C4ANH6</accession>
<dbReference type="AlphaFoldDB" id="A0A1C4ANH6"/>
<name>A0A1C4ANH6_9BACI</name>
<organism evidence="1 2">
    <name type="scientific">Bacillus wiedmannii</name>
    <dbReference type="NCBI Taxonomy" id="1890302"/>
    <lineage>
        <taxon>Bacteria</taxon>
        <taxon>Bacillati</taxon>
        <taxon>Bacillota</taxon>
        <taxon>Bacilli</taxon>
        <taxon>Bacillales</taxon>
        <taxon>Bacillaceae</taxon>
        <taxon>Bacillus</taxon>
        <taxon>Bacillus cereus group</taxon>
    </lineage>
</organism>